<sequence length="176" mass="19430">MTPGRFAATSPSMPIRAYTPADLPALFAINAESVPNVSAESETSLDRLIALGTCLVAADSTDKPLGFINLIEPGEMAYPSDNLRWLESWMEESGTPDMIYVDRIAIGEAARGQGLGVQLYSAVFERFADRNVVSCEINDDPPNPGSRRFHERLGFWPVGGQRYRPGYAVQFFVRRL</sequence>
<dbReference type="Proteomes" id="UP000628854">
    <property type="component" value="Unassembled WGS sequence"/>
</dbReference>
<feature type="domain" description="N-acetyltransferase" evidence="3">
    <location>
        <begin position="13"/>
        <end position="176"/>
    </location>
</feature>
<name>A0ABQ1JV07_9PROT</name>
<dbReference type="InterPro" id="IPR050832">
    <property type="entry name" value="Bact_Acetyltransf"/>
</dbReference>
<keyword evidence="2" id="KW-0012">Acyltransferase</keyword>
<dbReference type="InterPro" id="IPR016181">
    <property type="entry name" value="Acyl_CoA_acyltransferase"/>
</dbReference>
<dbReference type="EMBL" id="BMKF01000002">
    <property type="protein sequence ID" value="GGB77327.1"/>
    <property type="molecule type" value="Genomic_DNA"/>
</dbReference>
<dbReference type="RefSeq" id="WP_084391324.1">
    <property type="nucleotide sequence ID" value="NZ_BMKF01000002.1"/>
</dbReference>
<keyword evidence="5" id="KW-1185">Reference proteome</keyword>
<protein>
    <recommendedName>
        <fullName evidence="3">N-acetyltransferase domain-containing protein</fullName>
    </recommendedName>
</protein>
<dbReference type="SUPFAM" id="SSF55729">
    <property type="entry name" value="Acyl-CoA N-acyltransferases (Nat)"/>
    <property type="match status" value="1"/>
</dbReference>
<evidence type="ECO:0000313" key="5">
    <source>
        <dbReference type="Proteomes" id="UP000628854"/>
    </source>
</evidence>
<dbReference type="PANTHER" id="PTHR43877">
    <property type="entry name" value="AMINOALKYLPHOSPHONATE N-ACETYLTRANSFERASE-RELATED-RELATED"/>
    <property type="match status" value="1"/>
</dbReference>
<dbReference type="CDD" id="cd04301">
    <property type="entry name" value="NAT_SF"/>
    <property type="match status" value="1"/>
</dbReference>
<keyword evidence="1" id="KW-0808">Transferase</keyword>
<dbReference type="Pfam" id="PF00583">
    <property type="entry name" value="Acetyltransf_1"/>
    <property type="match status" value="1"/>
</dbReference>
<proteinExistence type="predicted"/>
<evidence type="ECO:0000256" key="1">
    <source>
        <dbReference type="ARBA" id="ARBA00022679"/>
    </source>
</evidence>
<gene>
    <name evidence="4" type="ORF">GCM10011503_27620</name>
</gene>
<dbReference type="PROSITE" id="PS51186">
    <property type="entry name" value="GNAT"/>
    <property type="match status" value="1"/>
</dbReference>
<reference evidence="5" key="1">
    <citation type="journal article" date="2019" name="Int. J. Syst. Evol. Microbiol.">
        <title>The Global Catalogue of Microorganisms (GCM) 10K type strain sequencing project: providing services to taxonomists for standard genome sequencing and annotation.</title>
        <authorList>
            <consortium name="The Broad Institute Genomics Platform"/>
            <consortium name="The Broad Institute Genome Sequencing Center for Infectious Disease"/>
            <person name="Wu L."/>
            <person name="Ma J."/>
        </authorList>
    </citation>
    <scope>NUCLEOTIDE SEQUENCE [LARGE SCALE GENOMIC DNA]</scope>
    <source>
        <strain evidence="5">CGMCC 1.15928</strain>
    </source>
</reference>
<dbReference type="Gene3D" id="3.40.630.30">
    <property type="match status" value="1"/>
</dbReference>
<comment type="caution">
    <text evidence="4">The sequence shown here is derived from an EMBL/GenBank/DDBJ whole genome shotgun (WGS) entry which is preliminary data.</text>
</comment>
<dbReference type="InterPro" id="IPR000182">
    <property type="entry name" value="GNAT_dom"/>
</dbReference>
<evidence type="ECO:0000313" key="4">
    <source>
        <dbReference type="EMBL" id="GGB77327.1"/>
    </source>
</evidence>
<evidence type="ECO:0000259" key="3">
    <source>
        <dbReference type="PROSITE" id="PS51186"/>
    </source>
</evidence>
<organism evidence="4 5">
    <name type="scientific">Henriciella pelagia</name>
    <dbReference type="NCBI Taxonomy" id="1977912"/>
    <lineage>
        <taxon>Bacteria</taxon>
        <taxon>Pseudomonadati</taxon>
        <taxon>Pseudomonadota</taxon>
        <taxon>Alphaproteobacteria</taxon>
        <taxon>Hyphomonadales</taxon>
        <taxon>Hyphomonadaceae</taxon>
        <taxon>Henriciella</taxon>
    </lineage>
</organism>
<evidence type="ECO:0000256" key="2">
    <source>
        <dbReference type="ARBA" id="ARBA00023315"/>
    </source>
</evidence>
<accession>A0ABQ1JV07</accession>